<dbReference type="GO" id="GO:0022857">
    <property type="term" value="F:transmembrane transporter activity"/>
    <property type="evidence" value="ECO:0007669"/>
    <property type="project" value="InterPro"/>
</dbReference>
<evidence type="ECO:0000256" key="6">
    <source>
        <dbReference type="ARBA" id="ARBA00023136"/>
    </source>
</evidence>
<feature type="transmembrane region" description="Helical" evidence="7">
    <location>
        <begin position="358"/>
        <end position="379"/>
    </location>
</feature>
<evidence type="ECO:0000256" key="3">
    <source>
        <dbReference type="ARBA" id="ARBA00022475"/>
    </source>
</evidence>
<dbReference type="InterPro" id="IPR006726">
    <property type="entry name" value="PHBA_efflux_AaeB/fusaric-R"/>
</dbReference>
<feature type="transmembrane region" description="Helical" evidence="7">
    <location>
        <begin position="413"/>
        <end position="432"/>
    </location>
</feature>
<dbReference type="EMBL" id="MDTQ01000001">
    <property type="protein sequence ID" value="ODC02517.1"/>
    <property type="molecule type" value="Genomic_DNA"/>
</dbReference>
<dbReference type="PANTHER" id="PTHR30509:SF9">
    <property type="entry name" value="MULTIDRUG RESISTANCE PROTEIN MDTO"/>
    <property type="match status" value="1"/>
</dbReference>
<accession>A0A1E2V6B0</accession>
<dbReference type="Proteomes" id="UP000094291">
    <property type="component" value="Unassembled WGS sequence"/>
</dbReference>
<evidence type="ECO:0000256" key="4">
    <source>
        <dbReference type="ARBA" id="ARBA00022692"/>
    </source>
</evidence>
<keyword evidence="2" id="KW-0813">Transport</keyword>
<keyword evidence="3" id="KW-1003">Cell membrane</keyword>
<comment type="caution">
    <text evidence="8">The sequence shown here is derived from an EMBL/GenBank/DDBJ whole genome shotgun (WGS) entry which is preliminary data.</text>
</comment>
<dbReference type="PANTHER" id="PTHR30509">
    <property type="entry name" value="P-HYDROXYBENZOIC ACID EFFLUX PUMP SUBUNIT-RELATED"/>
    <property type="match status" value="1"/>
</dbReference>
<sequence>MNPFFEAYLTPSASAVKFGIKATLAMFVALYLALWLDLDRPYWALISAAFLQIRPMSGMVIEKGLCQLGGTAIGALVAIVIMSLFAQARVPAIVSLTLWIMLCSYACSLLRNNYSFGCVMAAVTAMLVVVISGSNPGSVFDVAVARLSELGLGAICATLISSLLWPTRVSDHLAQQADKVVNEAFLQAAQRLEGSDVEADLQASLTGSLQPLTMLETDSQAARFEDPDGNARVRATHVLTRHTLRLLATLQAMNRILRDRETVIDTDLRELIVATGEGFRESEQVKGVAPAKQHIHALRHRAHQLSLAGREPLQQRIGHGLTEILNHALVMLDARQAISAPSGRKLKSAPLSWHRDHLAASLNGMRSGIVFALLALFWLATGWQNGQVAMLLGTMFSTFFASRENPVAMAMMFFKGMLAAIPSAFLFGHVLLSQADGFIPLVLAFGPPLFLGLMGAGNMKIMGYCLPFTVFNILLTMPGNGMDFSFDSFVNRALAVIIGLSAVVMSFRLIPGLGATIRRRRLVAAIGRDLDELPRLPVNEAESRFVGRMADRILAMARHDDTLPEQRRHLFGIGLVGLDMGHSLLRLRRRLPQEDNVSRALARFRQTLAEAYVASAYGREITGELSVAAQQLISAVETTEVMTPERLALFQGLLQRLELTLCQQSERIAEHYVT</sequence>
<evidence type="ECO:0000256" key="7">
    <source>
        <dbReference type="SAM" id="Phobius"/>
    </source>
</evidence>
<keyword evidence="6 7" id="KW-0472">Membrane</keyword>
<reference evidence="8 9" key="1">
    <citation type="submission" date="2016-08" db="EMBL/GenBank/DDBJ databases">
        <authorList>
            <person name="Seilhamer J.J."/>
        </authorList>
    </citation>
    <scope>NUCLEOTIDE SEQUENCE [LARGE SCALE GENOMIC DNA]</scope>
    <source>
        <strain evidence="8 9">PH27A</strain>
    </source>
</reference>
<comment type="subcellular location">
    <subcellularLocation>
        <location evidence="1">Cell membrane</location>
        <topology evidence="1">Multi-pass membrane protein</topology>
    </subcellularLocation>
</comment>
<dbReference type="AlphaFoldDB" id="A0A1E2V6B0"/>
<protein>
    <submittedName>
        <fullName evidence="8">Fusaric acid resistance protein</fullName>
    </submittedName>
</protein>
<dbReference type="STRING" id="197479.BFW38_02100"/>
<feature type="transmembrane region" description="Helical" evidence="7">
    <location>
        <begin position="117"/>
        <end position="135"/>
    </location>
</feature>
<keyword evidence="4 7" id="KW-0812">Transmembrane</keyword>
<feature type="transmembrane region" description="Helical" evidence="7">
    <location>
        <begin position="438"/>
        <end position="454"/>
    </location>
</feature>
<dbReference type="OrthoDB" id="9807111at2"/>
<organism evidence="8 9">
    <name type="scientific">Terasakiispira papahanaumokuakeensis</name>
    <dbReference type="NCBI Taxonomy" id="197479"/>
    <lineage>
        <taxon>Bacteria</taxon>
        <taxon>Pseudomonadati</taxon>
        <taxon>Pseudomonadota</taxon>
        <taxon>Gammaproteobacteria</taxon>
        <taxon>Oceanospirillales</taxon>
        <taxon>Terasakiispira</taxon>
    </lineage>
</organism>
<gene>
    <name evidence="8" type="ORF">BFW38_02100</name>
</gene>
<dbReference type="Pfam" id="PF04632">
    <property type="entry name" value="FUSC"/>
    <property type="match status" value="1"/>
</dbReference>
<evidence type="ECO:0000313" key="9">
    <source>
        <dbReference type="Proteomes" id="UP000094291"/>
    </source>
</evidence>
<evidence type="ECO:0000256" key="5">
    <source>
        <dbReference type="ARBA" id="ARBA00022989"/>
    </source>
</evidence>
<dbReference type="GO" id="GO:0005886">
    <property type="term" value="C:plasma membrane"/>
    <property type="evidence" value="ECO:0007669"/>
    <property type="project" value="UniProtKB-SubCell"/>
</dbReference>
<feature type="transmembrane region" description="Helical" evidence="7">
    <location>
        <begin position="68"/>
        <end position="86"/>
    </location>
</feature>
<evidence type="ECO:0000256" key="1">
    <source>
        <dbReference type="ARBA" id="ARBA00004651"/>
    </source>
</evidence>
<feature type="transmembrane region" description="Helical" evidence="7">
    <location>
        <begin position="18"/>
        <end position="36"/>
    </location>
</feature>
<dbReference type="RefSeq" id="WP_068996902.1">
    <property type="nucleotide sequence ID" value="NZ_MDTQ01000001.1"/>
</dbReference>
<feature type="transmembrane region" description="Helical" evidence="7">
    <location>
        <begin position="92"/>
        <end position="110"/>
    </location>
</feature>
<proteinExistence type="predicted"/>
<evidence type="ECO:0000256" key="2">
    <source>
        <dbReference type="ARBA" id="ARBA00022448"/>
    </source>
</evidence>
<name>A0A1E2V6B0_9GAMM</name>
<evidence type="ECO:0000313" key="8">
    <source>
        <dbReference type="EMBL" id="ODC02517.1"/>
    </source>
</evidence>
<feature type="transmembrane region" description="Helical" evidence="7">
    <location>
        <begin position="147"/>
        <end position="165"/>
    </location>
</feature>
<feature type="transmembrane region" description="Helical" evidence="7">
    <location>
        <begin position="489"/>
        <end position="510"/>
    </location>
</feature>
<keyword evidence="5 7" id="KW-1133">Transmembrane helix</keyword>
<keyword evidence="9" id="KW-1185">Reference proteome</keyword>